<evidence type="ECO:0000259" key="2">
    <source>
        <dbReference type="Pfam" id="PF07859"/>
    </source>
</evidence>
<dbReference type="InterPro" id="IPR029058">
    <property type="entry name" value="AB_hydrolase_fold"/>
</dbReference>
<keyword evidence="4" id="KW-1185">Reference proteome</keyword>
<gene>
    <name evidence="3" type="ORF">Cgig2_000152</name>
</gene>
<comment type="similarity">
    <text evidence="1">Belongs to the 'GDXG' lipolytic enzyme family.</text>
</comment>
<name>A0A9Q1GIY7_9CARY</name>
<sequence length="332" mass="36462">MVVQQRRVVDEVSGWLRVYDDGSVDRSCVSPPEAMFMIDPAPAMKNSSRGCDPGCRVRVRFSGLGLHTGYQDWNIFLIGFAYPKPIDSCTMRLTSRWLGWLGQLLSRSTSGSLLRTGFRPQSMMGFQPSSGLPPWPGGRPMSPCLLNKADFDRVFLIGDSSSGLLVHDVASRAGKIDLSPLNLAGSILIHPGVCRATKSRSELEMPQTPLLTLEMEDKFLSLAFPIGSTKDHPITCPMGPAAPLLSGLHLPPILYCVAEKDLFIDRNMEFYEALKKAGKDVQLFASHNMTHSFYLKKLAVDNGPDTKSQTEKLFEGIGEFIRSIDAHGEGGT</sequence>
<dbReference type="OrthoDB" id="408631at2759"/>
<dbReference type="Proteomes" id="UP001153076">
    <property type="component" value="Unassembled WGS sequence"/>
</dbReference>
<evidence type="ECO:0000256" key="1">
    <source>
        <dbReference type="ARBA" id="ARBA00010515"/>
    </source>
</evidence>
<evidence type="ECO:0000313" key="3">
    <source>
        <dbReference type="EMBL" id="KAJ8420102.1"/>
    </source>
</evidence>
<dbReference type="EMBL" id="JAKOGI010003877">
    <property type="protein sequence ID" value="KAJ8420102.1"/>
    <property type="molecule type" value="Genomic_DNA"/>
</dbReference>
<feature type="domain" description="Alpha/beta hydrolase fold-3" evidence="2">
    <location>
        <begin position="148"/>
        <end position="294"/>
    </location>
</feature>
<dbReference type="Gene3D" id="3.40.50.1820">
    <property type="entry name" value="alpha/beta hydrolase"/>
    <property type="match status" value="1"/>
</dbReference>
<dbReference type="InterPro" id="IPR013094">
    <property type="entry name" value="AB_hydrolase_3"/>
</dbReference>
<accession>A0A9Q1GIY7</accession>
<comment type="caution">
    <text evidence="3">The sequence shown here is derived from an EMBL/GenBank/DDBJ whole genome shotgun (WGS) entry which is preliminary data.</text>
</comment>
<organism evidence="3 4">
    <name type="scientific">Carnegiea gigantea</name>
    <dbReference type="NCBI Taxonomy" id="171969"/>
    <lineage>
        <taxon>Eukaryota</taxon>
        <taxon>Viridiplantae</taxon>
        <taxon>Streptophyta</taxon>
        <taxon>Embryophyta</taxon>
        <taxon>Tracheophyta</taxon>
        <taxon>Spermatophyta</taxon>
        <taxon>Magnoliopsida</taxon>
        <taxon>eudicotyledons</taxon>
        <taxon>Gunneridae</taxon>
        <taxon>Pentapetalae</taxon>
        <taxon>Caryophyllales</taxon>
        <taxon>Cactineae</taxon>
        <taxon>Cactaceae</taxon>
        <taxon>Cactoideae</taxon>
        <taxon>Echinocereeae</taxon>
        <taxon>Carnegiea</taxon>
    </lineage>
</organism>
<dbReference type="PANTHER" id="PTHR23024:SF135">
    <property type="entry name" value="CELL DEATH ASSOCIATED PROTEIN"/>
    <property type="match status" value="1"/>
</dbReference>
<dbReference type="InterPro" id="IPR050466">
    <property type="entry name" value="Carboxylest/Gibb_receptor"/>
</dbReference>
<dbReference type="GO" id="GO:0016787">
    <property type="term" value="F:hydrolase activity"/>
    <property type="evidence" value="ECO:0007669"/>
    <property type="project" value="InterPro"/>
</dbReference>
<reference evidence="3" key="1">
    <citation type="submission" date="2022-04" db="EMBL/GenBank/DDBJ databases">
        <title>Carnegiea gigantea Genome sequencing and assembly v2.</title>
        <authorList>
            <person name="Copetti D."/>
            <person name="Sanderson M.J."/>
            <person name="Burquez A."/>
            <person name="Wojciechowski M.F."/>
        </authorList>
    </citation>
    <scope>NUCLEOTIDE SEQUENCE</scope>
    <source>
        <strain evidence="3">SGP5-SGP5p</strain>
        <tissue evidence="3">Aerial part</tissue>
    </source>
</reference>
<evidence type="ECO:0000313" key="4">
    <source>
        <dbReference type="Proteomes" id="UP001153076"/>
    </source>
</evidence>
<dbReference type="PANTHER" id="PTHR23024">
    <property type="entry name" value="ARYLACETAMIDE DEACETYLASE"/>
    <property type="match status" value="1"/>
</dbReference>
<dbReference type="AlphaFoldDB" id="A0A9Q1GIY7"/>
<proteinExistence type="inferred from homology"/>
<dbReference type="Pfam" id="PF07859">
    <property type="entry name" value="Abhydrolase_3"/>
    <property type="match status" value="1"/>
</dbReference>
<protein>
    <recommendedName>
        <fullName evidence="2">Alpha/beta hydrolase fold-3 domain-containing protein</fullName>
    </recommendedName>
</protein>
<dbReference type="SUPFAM" id="SSF53474">
    <property type="entry name" value="alpha/beta-Hydrolases"/>
    <property type="match status" value="1"/>
</dbReference>